<dbReference type="EMBL" id="KQ947413">
    <property type="protein sequence ID" value="KUJ18215.1"/>
    <property type="molecule type" value="Genomic_DNA"/>
</dbReference>
<dbReference type="Proteomes" id="UP000070700">
    <property type="component" value="Unassembled WGS sequence"/>
</dbReference>
<dbReference type="RefSeq" id="XP_018072570.1">
    <property type="nucleotide sequence ID" value="XM_018211824.1"/>
</dbReference>
<keyword evidence="8 13" id="KW-0560">Oxidoreductase</keyword>
<protein>
    <submittedName>
        <fullName evidence="15">Cytochrome P450 monooxygenase</fullName>
    </submittedName>
</protein>
<feature type="binding site" description="axial binding residue" evidence="12">
    <location>
        <position position="449"/>
    </location>
    <ligand>
        <name>heme</name>
        <dbReference type="ChEBI" id="CHEBI:30413"/>
    </ligand>
    <ligandPart>
        <name>Fe</name>
        <dbReference type="ChEBI" id="CHEBI:18248"/>
    </ligandPart>
</feature>
<comment type="subcellular location">
    <subcellularLocation>
        <location evidence="2">Membrane</location>
        <topology evidence="2">Single-pass membrane protein</topology>
    </subcellularLocation>
</comment>
<dbReference type="GO" id="GO:0020037">
    <property type="term" value="F:heme binding"/>
    <property type="evidence" value="ECO:0007669"/>
    <property type="project" value="InterPro"/>
</dbReference>
<dbReference type="CDD" id="cd11062">
    <property type="entry name" value="CYP58-like"/>
    <property type="match status" value="1"/>
</dbReference>
<keyword evidence="7 14" id="KW-1133">Transmembrane helix</keyword>
<dbReference type="PRINTS" id="PR00463">
    <property type="entry name" value="EP450I"/>
</dbReference>
<keyword evidence="6 12" id="KW-0479">Metal-binding</keyword>
<evidence type="ECO:0000256" key="8">
    <source>
        <dbReference type="ARBA" id="ARBA00023002"/>
    </source>
</evidence>
<evidence type="ECO:0000256" key="4">
    <source>
        <dbReference type="ARBA" id="ARBA00022617"/>
    </source>
</evidence>
<keyword evidence="4 12" id="KW-0349">Heme</keyword>
<evidence type="ECO:0000313" key="16">
    <source>
        <dbReference type="Proteomes" id="UP000070700"/>
    </source>
</evidence>
<dbReference type="InterPro" id="IPR001128">
    <property type="entry name" value="Cyt_P450"/>
</dbReference>
<evidence type="ECO:0000256" key="1">
    <source>
        <dbReference type="ARBA" id="ARBA00001971"/>
    </source>
</evidence>
<keyword evidence="16" id="KW-1185">Reference proteome</keyword>
<dbReference type="GO" id="GO:0016020">
    <property type="term" value="C:membrane"/>
    <property type="evidence" value="ECO:0007669"/>
    <property type="project" value="UniProtKB-SubCell"/>
</dbReference>
<feature type="transmembrane region" description="Helical" evidence="14">
    <location>
        <begin position="12"/>
        <end position="31"/>
    </location>
</feature>
<dbReference type="PANTHER" id="PTHR24305">
    <property type="entry name" value="CYTOCHROME P450"/>
    <property type="match status" value="1"/>
</dbReference>
<keyword evidence="9 12" id="KW-0408">Iron</keyword>
<dbReference type="OrthoDB" id="3945418at2759"/>
<evidence type="ECO:0000256" key="5">
    <source>
        <dbReference type="ARBA" id="ARBA00022692"/>
    </source>
</evidence>
<dbReference type="PROSITE" id="PS00086">
    <property type="entry name" value="CYTOCHROME_P450"/>
    <property type="match status" value="1"/>
</dbReference>
<keyword evidence="11 14" id="KW-0472">Membrane</keyword>
<dbReference type="Pfam" id="PF00067">
    <property type="entry name" value="p450"/>
    <property type="match status" value="1"/>
</dbReference>
<dbReference type="GO" id="GO:0005506">
    <property type="term" value="F:iron ion binding"/>
    <property type="evidence" value="ECO:0007669"/>
    <property type="project" value="InterPro"/>
</dbReference>
<proteinExistence type="inferred from homology"/>
<accession>A0A194XDG1</accession>
<gene>
    <name evidence="15" type="ORF">LY89DRAFT_644206</name>
</gene>
<dbReference type="FunFam" id="1.10.630.10:FF:000069">
    <property type="entry name" value="Cytochrome P450, putative (Eurofung)"/>
    <property type="match status" value="1"/>
</dbReference>
<evidence type="ECO:0000256" key="9">
    <source>
        <dbReference type="ARBA" id="ARBA00023004"/>
    </source>
</evidence>
<dbReference type="InterPro" id="IPR002401">
    <property type="entry name" value="Cyt_P450_E_grp-I"/>
</dbReference>
<dbReference type="AlphaFoldDB" id="A0A194XDG1"/>
<dbReference type="InterPro" id="IPR017972">
    <property type="entry name" value="Cyt_P450_CS"/>
</dbReference>
<evidence type="ECO:0000256" key="10">
    <source>
        <dbReference type="ARBA" id="ARBA00023033"/>
    </source>
</evidence>
<sequence>MAIFTSLNTVLFAIFAFIFYTIGLVLYRLFLSPTSKFPGSKLAASTLWYEFYYEAILPGQFTFKIREWHEKYGPIIRINPYEIHVDDPGFYHTVFSNSGIRDKHAFYTGQFGNPNTAFGAVSHDTHRMRRQALNPLFSKASVVRLTPVISTIIEKLCRRIDEVKGTDRPLNMRLVYMCFTTDVVTRYALNRSWDLLDSADFSPLWKEMVRSTGEMTKWTKQFPWLFGVVKTLPEWVIKGLKPDLGLVLDMQTKINTQILQIMQEKEPKPAISDEQEQLPRTIFHALWNNPNIPSEEKSIDHLGQTGQDVIGAGGESTGAALAVTTFYLLNTPRALKKLKTELEEAMPDKYGQWALSLAEGLPYLTGVVLEGLRLFYGVSSRLSRIAPTTPLKYQNWEIPANTPIGLTNLLLHHHPSIFPDSHSFLPERWLDNRPLEHYLFSFSKGSRQCVGINLAKAEIFLTLATLFRRFEMELFDTTFERDVDVRRDMFLPQPSRESRGIRVVFR</sequence>
<dbReference type="InterPro" id="IPR050121">
    <property type="entry name" value="Cytochrome_P450_monoxygenase"/>
</dbReference>
<reference evidence="15 16" key="1">
    <citation type="submission" date="2015-10" db="EMBL/GenBank/DDBJ databases">
        <title>Full genome of DAOMC 229536 Phialocephala scopiformis, a fungal endophyte of spruce producing the potent anti-insectan compound rugulosin.</title>
        <authorList>
            <consortium name="DOE Joint Genome Institute"/>
            <person name="Walker A.K."/>
            <person name="Frasz S.L."/>
            <person name="Seifert K.A."/>
            <person name="Miller J.D."/>
            <person name="Mondo S.J."/>
            <person name="Labutti K."/>
            <person name="Lipzen A."/>
            <person name="Dockter R."/>
            <person name="Kennedy M."/>
            <person name="Grigoriev I.V."/>
            <person name="Spatafora J.W."/>
        </authorList>
    </citation>
    <scope>NUCLEOTIDE SEQUENCE [LARGE SCALE GENOMIC DNA]</scope>
    <source>
        <strain evidence="15 16">CBS 120377</strain>
    </source>
</reference>
<comment type="cofactor">
    <cofactor evidence="1 12">
        <name>heme</name>
        <dbReference type="ChEBI" id="CHEBI:30413"/>
    </cofactor>
</comment>
<dbReference type="InParanoid" id="A0A194XDG1"/>
<evidence type="ECO:0000256" key="2">
    <source>
        <dbReference type="ARBA" id="ARBA00004167"/>
    </source>
</evidence>
<evidence type="ECO:0000256" key="6">
    <source>
        <dbReference type="ARBA" id="ARBA00022723"/>
    </source>
</evidence>
<dbReference type="InterPro" id="IPR036396">
    <property type="entry name" value="Cyt_P450_sf"/>
</dbReference>
<evidence type="ECO:0000256" key="14">
    <source>
        <dbReference type="SAM" id="Phobius"/>
    </source>
</evidence>
<evidence type="ECO:0000256" key="12">
    <source>
        <dbReference type="PIRSR" id="PIRSR602401-1"/>
    </source>
</evidence>
<evidence type="ECO:0000256" key="11">
    <source>
        <dbReference type="ARBA" id="ARBA00023136"/>
    </source>
</evidence>
<comment type="similarity">
    <text evidence="3 13">Belongs to the cytochrome P450 family.</text>
</comment>
<keyword evidence="10 13" id="KW-0503">Monooxygenase</keyword>
<dbReference type="KEGG" id="psco:LY89DRAFT_644206"/>
<evidence type="ECO:0000313" key="15">
    <source>
        <dbReference type="EMBL" id="KUJ18215.1"/>
    </source>
</evidence>
<dbReference type="SUPFAM" id="SSF48264">
    <property type="entry name" value="Cytochrome P450"/>
    <property type="match status" value="1"/>
</dbReference>
<dbReference type="GeneID" id="28821550"/>
<name>A0A194XDG1_MOLSC</name>
<keyword evidence="5 14" id="KW-0812">Transmembrane</keyword>
<evidence type="ECO:0000256" key="3">
    <source>
        <dbReference type="ARBA" id="ARBA00010617"/>
    </source>
</evidence>
<dbReference type="PANTHER" id="PTHR24305:SF157">
    <property type="entry name" value="N-ACETYLTRYPTOPHAN 6-HYDROXYLASE IVOC-RELATED"/>
    <property type="match status" value="1"/>
</dbReference>
<dbReference type="GO" id="GO:0016705">
    <property type="term" value="F:oxidoreductase activity, acting on paired donors, with incorporation or reduction of molecular oxygen"/>
    <property type="evidence" value="ECO:0007669"/>
    <property type="project" value="InterPro"/>
</dbReference>
<dbReference type="Gene3D" id="1.10.630.10">
    <property type="entry name" value="Cytochrome P450"/>
    <property type="match status" value="1"/>
</dbReference>
<evidence type="ECO:0000256" key="7">
    <source>
        <dbReference type="ARBA" id="ARBA00022989"/>
    </source>
</evidence>
<evidence type="ECO:0000256" key="13">
    <source>
        <dbReference type="RuleBase" id="RU000461"/>
    </source>
</evidence>
<dbReference type="GO" id="GO:0004497">
    <property type="term" value="F:monooxygenase activity"/>
    <property type="evidence" value="ECO:0007669"/>
    <property type="project" value="UniProtKB-KW"/>
</dbReference>
<organism evidence="15 16">
    <name type="scientific">Mollisia scopiformis</name>
    <name type="common">Conifer needle endophyte fungus</name>
    <name type="synonym">Phialocephala scopiformis</name>
    <dbReference type="NCBI Taxonomy" id="149040"/>
    <lineage>
        <taxon>Eukaryota</taxon>
        <taxon>Fungi</taxon>
        <taxon>Dikarya</taxon>
        <taxon>Ascomycota</taxon>
        <taxon>Pezizomycotina</taxon>
        <taxon>Leotiomycetes</taxon>
        <taxon>Helotiales</taxon>
        <taxon>Mollisiaceae</taxon>
        <taxon>Mollisia</taxon>
    </lineage>
</organism>